<dbReference type="Proteomes" id="UP000226037">
    <property type="component" value="Segment"/>
</dbReference>
<dbReference type="EMBL" id="MF668280">
    <property type="protein sequence ID" value="ASZ74588.1"/>
    <property type="molecule type" value="Genomic_DNA"/>
</dbReference>
<evidence type="ECO:0000313" key="1">
    <source>
        <dbReference type="EMBL" id="ASZ74588.1"/>
    </source>
</evidence>
<keyword evidence="2" id="KW-1185">Reference proteome</keyword>
<accession>A0A249XS90</accession>
<organism evidence="1 2">
    <name type="scientific">Mycobacterium phage Phabba</name>
    <dbReference type="NCBI Taxonomy" id="2027899"/>
    <lineage>
        <taxon>Viruses</taxon>
        <taxon>Duplodnaviria</taxon>
        <taxon>Heunggongvirae</taxon>
        <taxon>Uroviricota</taxon>
        <taxon>Caudoviricetes</taxon>
        <taxon>Ceeclamvirinae</taxon>
        <taxon>Myrnavirus</taxon>
        <taxon>Myrnavirus phabba</taxon>
        <taxon>Myranavirus phabba</taxon>
    </lineage>
</organism>
<name>A0A249XS90_9CAUD</name>
<reference evidence="2" key="1">
    <citation type="submission" date="2017-08" db="EMBL/GenBank/DDBJ databases">
        <authorList>
            <person name="de Groot N.N."/>
        </authorList>
    </citation>
    <scope>NUCLEOTIDE SEQUENCE [LARGE SCALE GENOMIC DNA]</scope>
</reference>
<sequence length="96" mass="10326">MSTTTDYNVATMTPAKRASIRAELTEQHDYLTTRADNYSTSNEVILQFLDTAIHATDAVDRVAALADALAPLDDTSPLGEIGFAIATQIRNALKGI</sequence>
<evidence type="ECO:0000313" key="2">
    <source>
        <dbReference type="Proteomes" id="UP000226037"/>
    </source>
</evidence>
<proteinExistence type="predicted"/>
<gene>
    <name evidence="1" type="ORF">SEA_PHABBA_13</name>
</gene>
<protein>
    <submittedName>
        <fullName evidence="1">Uncharacterized protein</fullName>
    </submittedName>
</protein>